<dbReference type="Gene3D" id="4.10.60.10">
    <property type="entry name" value="Zinc finger, CCHC-type"/>
    <property type="match status" value="1"/>
</dbReference>
<dbReference type="AlphaFoldDB" id="A0A699K1L9"/>
<dbReference type="InterPro" id="IPR001878">
    <property type="entry name" value="Znf_CCHC"/>
</dbReference>
<gene>
    <name evidence="3" type="ORF">Tci_641651</name>
</gene>
<accession>A0A699K1L9</accession>
<name>A0A699K1L9_TANCI</name>
<evidence type="ECO:0000259" key="2">
    <source>
        <dbReference type="PROSITE" id="PS50158"/>
    </source>
</evidence>
<dbReference type="Pfam" id="PF00098">
    <property type="entry name" value="zf-CCHC"/>
    <property type="match status" value="1"/>
</dbReference>
<organism evidence="3">
    <name type="scientific">Tanacetum cinerariifolium</name>
    <name type="common">Dalmatian daisy</name>
    <name type="synonym">Chrysanthemum cinerariifolium</name>
    <dbReference type="NCBI Taxonomy" id="118510"/>
    <lineage>
        <taxon>Eukaryota</taxon>
        <taxon>Viridiplantae</taxon>
        <taxon>Streptophyta</taxon>
        <taxon>Embryophyta</taxon>
        <taxon>Tracheophyta</taxon>
        <taxon>Spermatophyta</taxon>
        <taxon>Magnoliopsida</taxon>
        <taxon>eudicotyledons</taxon>
        <taxon>Gunneridae</taxon>
        <taxon>Pentapetalae</taxon>
        <taxon>asterids</taxon>
        <taxon>campanulids</taxon>
        <taxon>Asterales</taxon>
        <taxon>Asteraceae</taxon>
        <taxon>Asteroideae</taxon>
        <taxon>Anthemideae</taxon>
        <taxon>Anthemidinae</taxon>
        <taxon>Tanacetum</taxon>
    </lineage>
</organism>
<evidence type="ECO:0000256" key="1">
    <source>
        <dbReference type="PROSITE-ProRule" id="PRU00047"/>
    </source>
</evidence>
<proteinExistence type="predicted"/>
<dbReference type="SMART" id="SM00343">
    <property type="entry name" value="ZnF_C2HC"/>
    <property type="match status" value="2"/>
</dbReference>
<feature type="domain" description="CCHC-type" evidence="2">
    <location>
        <begin position="55"/>
        <end position="68"/>
    </location>
</feature>
<dbReference type="PROSITE" id="PS50158">
    <property type="entry name" value="ZF_CCHC"/>
    <property type="match status" value="1"/>
</dbReference>
<evidence type="ECO:0000313" key="3">
    <source>
        <dbReference type="EMBL" id="GFA69679.1"/>
    </source>
</evidence>
<keyword evidence="1" id="KW-0863">Zinc-finger</keyword>
<keyword evidence="1" id="KW-0862">Zinc</keyword>
<comment type="caution">
    <text evidence="3">The sequence shown here is derived from an EMBL/GenBank/DDBJ whole genome shotgun (WGS) entry which is preliminary data.</text>
</comment>
<sequence>MGKIKKLEVELWNLKGKCTDVCNKVGHLARDYRSTTNANTDNNQKGTRARQKPTCIKCGAQGHFKKECLKLKKNNCGNQGGNGNAPAKVYAVGHAGINPDSSVIT</sequence>
<reference evidence="3" key="1">
    <citation type="journal article" date="2019" name="Sci. Rep.">
        <title>Draft genome of Tanacetum cinerariifolium, the natural source of mosquito coil.</title>
        <authorList>
            <person name="Yamashiro T."/>
            <person name="Shiraishi A."/>
            <person name="Satake H."/>
            <person name="Nakayama K."/>
        </authorList>
    </citation>
    <scope>NUCLEOTIDE SEQUENCE</scope>
</reference>
<dbReference type="GO" id="GO:0008270">
    <property type="term" value="F:zinc ion binding"/>
    <property type="evidence" value="ECO:0007669"/>
    <property type="project" value="UniProtKB-KW"/>
</dbReference>
<dbReference type="SUPFAM" id="SSF57756">
    <property type="entry name" value="Retrovirus zinc finger-like domains"/>
    <property type="match status" value="1"/>
</dbReference>
<keyword evidence="1" id="KW-0479">Metal-binding</keyword>
<protein>
    <recommendedName>
        <fullName evidence="2">CCHC-type domain-containing protein</fullName>
    </recommendedName>
</protein>
<dbReference type="InterPro" id="IPR036875">
    <property type="entry name" value="Znf_CCHC_sf"/>
</dbReference>
<dbReference type="GO" id="GO:0003676">
    <property type="term" value="F:nucleic acid binding"/>
    <property type="evidence" value="ECO:0007669"/>
    <property type="project" value="InterPro"/>
</dbReference>
<feature type="non-terminal residue" evidence="3">
    <location>
        <position position="105"/>
    </location>
</feature>
<dbReference type="EMBL" id="BKCJ010470761">
    <property type="protein sequence ID" value="GFA69679.1"/>
    <property type="molecule type" value="Genomic_DNA"/>
</dbReference>